<evidence type="ECO:0000256" key="1">
    <source>
        <dbReference type="SAM" id="Coils"/>
    </source>
</evidence>
<gene>
    <name evidence="4" type="ORF">Pla100_15750</name>
</gene>
<evidence type="ECO:0000313" key="4">
    <source>
        <dbReference type="EMBL" id="TWU01839.1"/>
    </source>
</evidence>
<evidence type="ECO:0000256" key="3">
    <source>
        <dbReference type="SAM" id="Phobius"/>
    </source>
</evidence>
<proteinExistence type="predicted"/>
<feature type="compositionally biased region" description="Basic and acidic residues" evidence="2">
    <location>
        <begin position="198"/>
        <end position="208"/>
    </location>
</feature>
<keyword evidence="3" id="KW-0812">Transmembrane</keyword>
<accession>A0A5C6ARI1</accession>
<feature type="region of interest" description="Disordered" evidence="2">
    <location>
        <begin position="198"/>
        <end position="222"/>
    </location>
</feature>
<keyword evidence="1" id="KW-0175">Coiled coil</keyword>
<evidence type="ECO:0000256" key="2">
    <source>
        <dbReference type="SAM" id="MobiDB-lite"/>
    </source>
</evidence>
<sequence length="309" mass="34339">MSQSQRKIVDSNQPVAMVGPGSISEPLISETVISDHAGPTMSAQEVTTDVSGPGIERKSSAAPTTDSLAKAPPPQLIVVRWNEGQPFDVIALRDRLKRAIDVPGRRVIIDLRAVTGTPPLLFELLWHVSLYAKAKSKAVALRVEDPEMRRRLQENTAPAADGDTLTKSKFGAYFGTDATPAGESADDVLRSHRYSVERAGLHDEESTKPSRSQLRKKNKPKRKRTLRDNLIFGGVLLTGASIVVFLEYRLVYHDSNDAVAVPEKSFESDDQSNLIARQEQQIEQLEAELERVRRERDILKEALRITRSR</sequence>
<dbReference type="RefSeq" id="WP_146577061.1">
    <property type="nucleotide sequence ID" value="NZ_SJPM01000002.1"/>
</dbReference>
<dbReference type="Proteomes" id="UP000316213">
    <property type="component" value="Unassembled WGS sequence"/>
</dbReference>
<reference evidence="4 5" key="1">
    <citation type="submission" date="2019-02" db="EMBL/GenBank/DDBJ databases">
        <title>Deep-cultivation of Planctomycetes and their phenomic and genomic characterization uncovers novel biology.</title>
        <authorList>
            <person name="Wiegand S."/>
            <person name="Jogler M."/>
            <person name="Boedeker C."/>
            <person name="Pinto D."/>
            <person name="Vollmers J."/>
            <person name="Rivas-Marin E."/>
            <person name="Kohn T."/>
            <person name="Peeters S.H."/>
            <person name="Heuer A."/>
            <person name="Rast P."/>
            <person name="Oberbeckmann S."/>
            <person name="Bunk B."/>
            <person name="Jeske O."/>
            <person name="Meyerdierks A."/>
            <person name="Storesund J.E."/>
            <person name="Kallscheuer N."/>
            <person name="Luecker S."/>
            <person name="Lage O.M."/>
            <person name="Pohl T."/>
            <person name="Merkel B.J."/>
            <person name="Hornburger P."/>
            <person name="Mueller R.-W."/>
            <person name="Bruemmer F."/>
            <person name="Labrenz M."/>
            <person name="Spormann A.M."/>
            <person name="Op Den Camp H."/>
            <person name="Overmann J."/>
            <person name="Amann R."/>
            <person name="Jetten M.S.M."/>
            <person name="Mascher T."/>
            <person name="Medema M.H."/>
            <person name="Devos D.P."/>
            <person name="Kaster A.-K."/>
            <person name="Ovreas L."/>
            <person name="Rohde M."/>
            <person name="Galperin M.Y."/>
            <person name="Jogler C."/>
        </authorList>
    </citation>
    <scope>NUCLEOTIDE SEQUENCE [LARGE SCALE GENOMIC DNA]</scope>
    <source>
        <strain evidence="4 5">Pla100</strain>
    </source>
</reference>
<name>A0A5C6ARI1_9BACT</name>
<evidence type="ECO:0000313" key="5">
    <source>
        <dbReference type="Proteomes" id="UP000316213"/>
    </source>
</evidence>
<feature type="transmembrane region" description="Helical" evidence="3">
    <location>
        <begin position="226"/>
        <end position="246"/>
    </location>
</feature>
<feature type="region of interest" description="Disordered" evidence="2">
    <location>
        <begin position="1"/>
        <end position="21"/>
    </location>
</feature>
<comment type="caution">
    <text evidence="4">The sequence shown here is derived from an EMBL/GenBank/DDBJ whole genome shotgun (WGS) entry which is preliminary data.</text>
</comment>
<evidence type="ECO:0008006" key="6">
    <source>
        <dbReference type="Google" id="ProtNLM"/>
    </source>
</evidence>
<feature type="coiled-coil region" evidence="1">
    <location>
        <begin position="268"/>
        <end position="309"/>
    </location>
</feature>
<organism evidence="4 5">
    <name type="scientific">Neorhodopirellula pilleata</name>
    <dbReference type="NCBI Taxonomy" id="2714738"/>
    <lineage>
        <taxon>Bacteria</taxon>
        <taxon>Pseudomonadati</taxon>
        <taxon>Planctomycetota</taxon>
        <taxon>Planctomycetia</taxon>
        <taxon>Pirellulales</taxon>
        <taxon>Pirellulaceae</taxon>
        <taxon>Neorhodopirellula</taxon>
    </lineage>
</organism>
<dbReference type="EMBL" id="SJPM01000002">
    <property type="protein sequence ID" value="TWU01839.1"/>
    <property type="molecule type" value="Genomic_DNA"/>
</dbReference>
<dbReference type="AlphaFoldDB" id="A0A5C6ARI1"/>
<protein>
    <recommendedName>
        <fullName evidence="6">STAS domain-containing protein</fullName>
    </recommendedName>
</protein>
<feature type="compositionally biased region" description="Polar residues" evidence="2">
    <location>
        <begin position="1"/>
        <end position="14"/>
    </location>
</feature>
<keyword evidence="3" id="KW-0472">Membrane</keyword>
<keyword evidence="5" id="KW-1185">Reference proteome</keyword>
<feature type="compositionally biased region" description="Polar residues" evidence="2">
    <location>
        <begin position="41"/>
        <end position="50"/>
    </location>
</feature>
<feature type="compositionally biased region" description="Basic residues" evidence="2">
    <location>
        <begin position="213"/>
        <end position="222"/>
    </location>
</feature>
<feature type="region of interest" description="Disordered" evidence="2">
    <location>
        <begin position="38"/>
        <end position="69"/>
    </location>
</feature>
<keyword evidence="3" id="KW-1133">Transmembrane helix</keyword>